<organism evidence="2 3">
    <name type="scientific">Rubus argutus</name>
    <name type="common">Southern blackberry</name>
    <dbReference type="NCBI Taxonomy" id="59490"/>
    <lineage>
        <taxon>Eukaryota</taxon>
        <taxon>Viridiplantae</taxon>
        <taxon>Streptophyta</taxon>
        <taxon>Embryophyta</taxon>
        <taxon>Tracheophyta</taxon>
        <taxon>Spermatophyta</taxon>
        <taxon>Magnoliopsida</taxon>
        <taxon>eudicotyledons</taxon>
        <taxon>Gunneridae</taxon>
        <taxon>Pentapetalae</taxon>
        <taxon>rosids</taxon>
        <taxon>fabids</taxon>
        <taxon>Rosales</taxon>
        <taxon>Rosaceae</taxon>
        <taxon>Rosoideae</taxon>
        <taxon>Rosoideae incertae sedis</taxon>
        <taxon>Rubus</taxon>
    </lineage>
</organism>
<gene>
    <name evidence="2" type="ORF">M0R45_015917</name>
</gene>
<feature type="compositionally biased region" description="Basic and acidic residues" evidence="1">
    <location>
        <begin position="31"/>
        <end position="51"/>
    </location>
</feature>
<accession>A0AAW1XQL2</accession>
<reference evidence="2 3" key="1">
    <citation type="journal article" date="2023" name="G3 (Bethesda)">
        <title>A chromosome-length genome assembly and annotation of blackberry (Rubus argutus, cv. 'Hillquist').</title>
        <authorList>
            <person name="Bruna T."/>
            <person name="Aryal R."/>
            <person name="Dudchenko O."/>
            <person name="Sargent D.J."/>
            <person name="Mead D."/>
            <person name="Buti M."/>
            <person name="Cavallini A."/>
            <person name="Hytonen T."/>
            <person name="Andres J."/>
            <person name="Pham M."/>
            <person name="Weisz D."/>
            <person name="Mascagni F."/>
            <person name="Usai G."/>
            <person name="Natali L."/>
            <person name="Bassil N."/>
            <person name="Fernandez G.E."/>
            <person name="Lomsadze A."/>
            <person name="Armour M."/>
            <person name="Olukolu B."/>
            <person name="Poorten T."/>
            <person name="Britton C."/>
            <person name="Davik J."/>
            <person name="Ashrafi H."/>
            <person name="Aiden E.L."/>
            <person name="Borodovsky M."/>
            <person name="Worthington M."/>
        </authorList>
    </citation>
    <scope>NUCLEOTIDE SEQUENCE [LARGE SCALE GENOMIC DNA]</scope>
    <source>
        <strain evidence="2">PI 553951</strain>
    </source>
</reference>
<evidence type="ECO:0000313" key="2">
    <source>
        <dbReference type="EMBL" id="KAK9939211.1"/>
    </source>
</evidence>
<keyword evidence="3" id="KW-1185">Reference proteome</keyword>
<dbReference type="EMBL" id="JBEDUW010000003">
    <property type="protein sequence ID" value="KAK9939211.1"/>
    <property type="molecule type" value="Genomic_DNA"/>
</dbReference>
<evidence type="ECO:0000313" key="3">
    <source>
        <dbReference type="Proteomes" id="UP001457282"/>
    </source>
</evidence>
<evidence type="ECO:0000256" key="1">
    <source>
        <dbReference type="SAM" id="MobiDB-lite"/>
    </source>
</evidence>
<proteinExistence type="predicted"/>
<comment type="caution">
    <text evidence="2">The sequence shown here is derived from an EMBL/GenBank/DDBJ whole genome shotgun (WGS) entry which is preliminary data.</text>
</comment>
<dbReference type="AlphaFoldDB" id="A0AAW1XQL2"/>
<feature type="region of interest" description="Disordered" evidence="1">
    <location>
        <begin position="25"/>
        <end position="58"/>
    </location>
</feature>
<name>A0AAW1XQL2_RUBAR</name>
<sequence>MVQRRQRTTQEMVIDEGSELDDGATLVNRDGICDGRDDGDERLGRRERGEETTGSWACSDGAGVDVWGQLGLMPGSPEMERERERGHDRITDFEMIGFIVKFQIWARG</sequence>
<protein>
    <submittedName>
        <fullName evidence="2">Uncharacterized protein</fullName>
    </submittedName>
</protein>
<dbReference type="Proteomes" id="UP001457282">
    <property type="component" value="Unassembled WGS sequence"/>
</dbReference>